<comment type="caution">
    <text evidence="1">The sequence shown here is derived from an EMBL/GenBank/DDBJ whole genome shotgun (WGS) entry which is preliminary data.</text>
</comment>
<evidence type="ECO:0000313" key="2">
    <source>
        <dbReference type="Proteomes" id="UP000053244"/>
    </source>
</evidence>
<accession>A0A0X3UTL5</accession>
<proteinExistence type="predicted"/>
<name>A0A0X3UTL5_9ACTN</name>
<keyword evidence="2" id="KW-1185">Reference proteome</keyword>
<protein>
    <submittedName>
        <fullName evidence="1">Uncharacterized protein</fullName>
    </submittedName>
</protein>
<gene>
    <name evidence="1" type="ORF">ADL15_14150</name>
</gene>
<dbReference type="OrthoDB" id="3290566at2"/>
<dbReference type="AlphaFoldDB" id="A0A0X3UTL5"/>
<sequence>MRFRPAPPGARTEPPPADDAAAWITGAVPDGWFIEPPEVVVDRDEIIIWGRLPEPDLAAESTEADRAAAHGGRITQFRENTRDDRIRVARQVEHRYQRKVAWGARCGDTAELYTHLAAPVMTRLRQPERQVLDTLVDAGVARSRSDALAWCVRLVGQHTEDWLSELRTAMTKVDELRRQGPPTT</sequence>
<dbReference type="EMBL" id="LLZH01000097">
    <property type="protein sequence ID" value="KUL35888.1"/>
    <property type="molecule type" value="Genomic_DNA"/>
</dbReference>
<dbReference type="Proteomes" id="UP000053244">
    <property type="component" value="Unassembled WGS sequence"/>
</dbReference>
<reference evidence="1 2" key="1">
    <citation type="submission" date="2015-10" db="EMBL/GenBank/DDBJ databases">
        <authorList>
            <person name="Gilbert D.G."/>
        </authorList>
    </citation>
    <scope>NUCLEOTIDE SEQUENCE [LARGE SCALE GENOMIC DNA]</scope>
    <source>
        <strain evidence="1 2">NRRL B-16712</strain>
    </source>
</reference>
<dbReference type="RefSeq" id="WP_067689593.1">
    <property type="nucleotide sequence ID" value="NZ_LLZH01000097.1"/>
</dbReference>
<evidence type="ECO:0000313" key="1">
    <source>
        <dbReference type="EMBL" id="KUL35888.1"/>
    </source>
</evidence>
<organism evidence="1 2">
    <name type="scientific">Actinoplanes awajinensis subsp. mycoplanecinus</name>
    <dbReference type="NCBI Taxonomy" id="135947"/>
    <lineage>
        <taxon>Bacteria</taxon>
        <taxon>Bacillati</taxon>
        <taxon>Actinomycetota</taxon>
        <taxon>Actinomycetes</taxon>
        <taxon>Micromonosporales</taxon>
        <taxon>Micromonosporaceae</taxon>
        <taxon>Actinoplanes</taxon>
    </lineage>
</organism>